<dbReference type="Proteomes" id="UP000007264">
    <property type="component" value="Unassembled WGS sequence"/>
</dbReference>
<keyword evidence="3" id="KW-0805">Transcription regulation</keyword>
<dbReference type="GO" id="GO:0031567">
    <property type="term" value="P:mitotic cell size control checkpoint signaling"/>
    <property type="evidence" value="ECO:0007669"/>
    <property type="project" value="UniProtKB-ARBA"/>
</dbReference>
<evidence type="ECO:0000256" key="6">
    <source>
        <dbReference type="ARBA" id="ARBA00023242"/>
    </source>
</evidence>
<dbReference type="RefSeq" id="XP_005643385.1">
    <property type="nucleotide sequence ID" value="XM_005643328.1"/>
</dbReference>
<evidence type="ECO:0000313" key="7">
    <source>
        <dbReference type="EMBL" id="EIE18841.1"/>
    </source>
</evidence>
<dbReference type="InterPro" id="IPR036747">
    <property type="entry name" value="ASF1-like_sf"/>
</dbReference>
<evidence type="ECO:0000256" key="2">
    <source>
        <dbReference type="ARBA" id="ARBA00006051"/>
    </source>
</evidence>
<dbReference type="InterPro" id="IPR006818">
    <property type="entry name" value="ASF1-like"/>
</dbReference>
<evidence type="ECO:0000256" key="3">
    <source>
        <dbReference type="ARBA" id="ARBA00023015"/>
    </source>
</evidence>
<comment type="similarity">
    <text evidence="2">Belongs to the ASF1 family.</text>
</comment>
<dbReference type="FunFam" id="2.60.40.1490:FF:000001">
    <property type="entry name" value="Histone chaperone ASF1"/>
    <property type="match status" value="1"/>
</dbReference>
<organism evidence="7 8">
    <name type="scientific">Coccomyxa subellipsoidea (strain C-169)</name>
    <name type="common">Green microalga</name>
    <dbReference type="NCBI Taxonomy" id="574566"/>
    <lineage>
        <taxon>Eukaryota</taxon>
        <taxon>Viridiplantae</taxon>
        <taxon>Chlorophyta</taxon>
        <taxon>core chlorophytes</taxon>
        <taxon>Trebouxiophyceae</taxon>
        <taxon>Trebouxiophyceae incertae sedis</taxon>
        <taxon>Coccomyxaceae</taxon>
        <taxon>Coccomyxa</taxon>
        <taxon>Coccomyxa subellipsoidea</taxon>
    </lineage>
</organism>
<name>I0YKC2_COCSC</name>
<dbReference type="GeneID" id="17036791"/>
<comment type="caution">
    <text evidence="7">The sequence shown here is derived from an EMBL/GenBank/DDBJ whole genome shotgun (WGS) entry which is preliminary data.</text>
</comment>
<dbReference type="Pfam" id="PF04729">
    <property type="entry name" value="ASF1_hist_chap"/>
    <property type="match status" value="1"/>
</dbReference>
<dbReference type="EMBL" id="AGSI01000021">
    <property type="protein sequence ID" value="EIE18841.1"/>
    <property type="molecule type" value="Genomic_DNA"/>
</dbReference>
<dbReference type="STRING" id="574566.I0YKC2"/>
<sequence length="222" mass="25178">MTAINITAINVLDNPTLFINPFQFEIQYECLQDLQHDLEWKLTYVGSAESEKYDQELDSVLVGPVVRGQYRFIFQADPPDHSKLPQDDIVGVTVLLLTCSYQSKEFIRVGYYVNNEYMEEELRETPPEKAQIDRLSRSILADKPRVTRFPVEFDPVEAVPVMAGEGQPEGNGGDAMFTGMQQDFQQGLDLQQQQQQQQQGFMQEQQPSMFGAQVAGAVDMEA</sequence>
<dbReference type="GO" id="GO:0000785">
    <property type="term" value="C:chromatin"/>
    <property type="evidence" value="ECO:0007669"/>
    <property type="project" value="TreeGrafter"/>
</dbReference>
<dbReference type="OrthoDB" id="29755at2759"/>
<comment type="subcellular location">
    <subcellularLocation>
        <location evidence="1">Nucleus</location>
    </subcellularLocation>
</comment>
<gene>
    <name evidence="7" type="ORF">COCSUDRAFT_20133</name>
</gene>
<dbReference type="GO" id="GO:0005634">
    <property type="term" value="C:nucleus"/>
    <property type="evidence" value="ECO:0007669"/>
    <property type="project" value="UniProtKB-SubCell"/>
</dbReference>
<keyword evidence="8" id="KW-1185">Reference proteome</keyword>
<dbReference type="GO" id="GO:0042393">
    <property type="term" value="F:histone binding"/>
    <property type="evidence" value="ECO:0007669"/>
    <property type="project" value="TreeGrafter"/>
</dbReference>
<evidence type="ECO:0000256" key="4">
    <source>
        <dbReference type="ARBA" id="ARBA00023163"/>
    </source>
</evidence>
<protein>
    <submittedName>
        <fullName evidence="7">Anti-silence-domain-containing protein</fullName>
    </submittedName>
</protein>
<evidence type="ECO:0000313" key="8">
    <source>
        <dbReference type="Proteomes" id="UP000007264"/>
    </source>
</evidence>
<proteinExistence type="inferred from homology"/>
<accession>I0YKC2</accession>
<dbReference type="GO" id="GO:0010091">
    <property type="term" value="P:trichome branching"/>
    <property type="evidence" value="ECO:0007669"/>
    <property type="project" value="UniProtKB-ARBA"/>
</dbReference>
<keyword evidence="4" id="KW-0804">Transcription</keyword>
<evidence type="ECO:0000256" key="5">
    <source>
        <dbReference type="ARBA" id="ARBA00023186"/>
    </source>
</evidence>
<keyword evidence="6" id="KW-0539">Nucleus</keyword>
<dbReference type="KEGG" id="csl:COCSUDRAFT_20133"/>
<reference evidence="7 8" key="1">
    <citation type="journal article" date="2012" name="Genome Biol.">
        <title>The genome of the polar eukaryotic microalga coccomyxa subellipsoidea reveals traits of cold adaptation.</title>
        <authorList>
            <person name="Blanc G."/>
            <person name="Agarkova I."/>
            <person name="Grimwood J."/>
            <person name="Kuo A."/>
            <person name="Brueggeman A."/>
            <person name="Dunigan D."/>
            <person name="Gurnon J."/>
            <person name="Ladunga I."/>
            <person name="Lindquist E."/>
            <person name="Lucas S."/>
            <person name="Pangilinan J."/>
            <person name="Proschold T."/>
            <person name="Salamov A."/>
            <person name="Schmutz J."/>
            <person name="Weeks D."/>
            <person name="Yamada T."/>
            <person name="Claverie J.M."/>
            <person name="Grigoriev I."/>
            <person name="Van Etten J."/>
            <person name="Lomsadze A."/>
            <person name="Borodovsky M."/>
        </authorList>
    </citation>
    <scope>NUCLEOTIDE SEQUENCE [LARGE SCALE GENOMIC DNA]</scope>
    <source>
        <strain evidence="7 8">C-169</strain>
    </source>
</reference>
<dbReference type="GO" id="GO:0006335">
    <property type="term" value="P:DNA replication-dependent chromatin assembly"/>
    <property type="evidence" value="ECO:0007669"/>
    <property type="project" value="TreeGrafter"/>
</dbReference>
<dbReference type="eggNOG" id="KOG3265">
    <property type="taxonomic scope" value="Eukaryota"/>
</dbReference>
<dbReference type="PANTHER" id="PTHR12040:SF0">
    <property type="entry name" value="HISTONE CHAPERONE ASF1"/>
    <property type="match status" value="1"/>
</dbReference>
<keyword evidence="5" id="KW-0143">Chaperone</keyword>
<dbReference type="PANTHER" id="PTHR12040">
    <property type="entry name" value="ANTI-SILENCING PROTEIN 1"/>
    <property type="match status" value="1"/>
</dbReference>
<dbReference type="Gene3D" id="2.60.40.1490">
    <property type="entry name" value="Histone chaperone ASF1-like"/>
    <property type="match status" value="1"/>
</dbReference>
<dbReference type="SUPFAM" id="SSF101546">
    <property type="entry name" value="ASF1-like"/>
    <property type="match status" value="1"/>
</dbReference>
<evidence type="ECO:0000256" key="1">
    <source>
        <dbReference type="ARBA" id="ARBA00004123"/>
    </source>
</evidence>
<dbReference type="AlphaFoldDB" id="I0YKC2"/>